<comment type="caution">
    <text evidence="2">The sequence shown here is derived from an EMBL/GenBank/DDBJ whole genome shotgun (WGS) entry which is preliminary data.</text>
</comment>
<sequence length="193" mass="20613">MNEQDKPHLASTATAPAPAPGAIPATSTIGKAPYRTWTPEPVPPVSDVALPAVVQGLAAIVAAEGPLHAGRAYQLYVQASGGHRVGREIRRILDGAVDEAVRQGAVDRVQDAYTRTSEATLFLPGAPSVQVRERGPRSLSEIPRGEVRAVLDRLDPGMSPAQLKRAVLHEWGFGRLTGPAELYLDECLRYAAR</sequence>
<feature type="region of interest" description="Disordered" evidence="1">
    <location>
        <begin position="1"/>
        <end position="35"/>
    </location>
</feature>
<reference evidence="2" key="1">
    <citation type="submission" date="2021-01" db="EMBL/GenBank/DDBJ databases">
        <title>KCTC 19127 draft genome.</title>
        <authorList>
            <person name="An D."/>
        </authorList>
    </citation>
    <scope>NUCLEOTIDE SEQUENCE</scope>
    <source>
        <strain evidence="2">KCTC 19127</strain>
    </source>
</reference>
<name>A0A939C2Y2_9ACTN</name>
<dbReference type="AlphaFoldDB" id="A0A939C2Y2"/>
<dbReference type="Proteomes" id="UP000663801">
    <property type="component" value="Unassembled WGS sequence"/>
</dbReference>
<dbReference type="EMBL" id="JAERWL010000008">
    <property type="protein sequence ID" value="MBM9476506.1"/>
    <property type="molecule type" value="Genomic_DNA"/>
</dbReference>
<dbReference type="RefSeq" id="WP_205256622.1">
    <property type="nucleotide sequence ID" value="NZ_BAAAPV010000004.1"/>
</dbReference>
<evidence type="ECO:0000313" key="2">
    <source>
        <dbReference type="EMBL" id="MBM9476506.1"/>
    </source>
</evidence>
<feature type="compositionally biased region" description="Low complexity" evidence="1">
    <location>
        <begin position="10"/>
        <end position="29"/>
    </location>
</feature>
<evidence type="ECO:0000256" key="1">
    <source>
        <dbReference type="SAM" id="MobiDB-lite"/>
    </source>
</evidence>
<protein>
    <submittedName>
        <fullName evidence="2">Uncharacterized protein</fullName>
    </submittedName>
</protein>
<keyword evidence="3" id="KW-1185">Reference proteome</keyword>
<proteinExistence type="predicted"/>
<organism evidence="2 3">
    <name type="scientific">Nakamurella flavida</name>
    <dbReference type="NCBI Taxonomy" id="363630"/>
    <lineage>
        <taxon>Bacteria</taxon>
        <taxon>Bacillati</taxon>
        <taxon>Actinomycetota</taxon>
        <taxon>Actinomycetes</taxon>
        <taxon>Nakamurellales</taxon>
        <taxon>Nakamurellaceae</taxon>
        <taxon>Nakamurella</taxon>
    </lineage>
</organism>
<accession>A0A939C2Y2</accession>
<evidence type="ECO:0000313" key="3">
    <source>
        <dbReference type="Proteomes" id="UP000663801"/>
    </source>
</evidence>
<gene>
    <name evidence="2" type="ORF">JL107_08640</name>
</gene>